<evidence type="ECO:0000313" key="2">
    <source>
        <dbReference type="EMBL" id="CAB9505943.1"/>
    </source>
</evidence>
<reference evidence="2" key="1">
    <citation type="submission" date="2020-06" db="EMBL/GenBank/DDBJ databases">
        <authorList>
            <consortium name="Plant Systems Biology data submission"/>
        </authorList>
    </citation>
    <scope>NUCLEOTIDE SEQUENCE</scope>
    <source>
        <strain evidence="2">D6</strain>
    </source>
</reference>
<gene>
    <name evidence="2" type="ORF">SEMRO_248_G098500.1</name>
</gene>
<feature type="coiled-coil region" evidence="1">
    <location>
        <begin position="40"/>
        <end position="67"/>
    </location>
</feature>
<sequence length="117" mass="13608">MSLQGKKRKMEDDKELFVWPFAKNKNKYNSNNNTVEEQTQQTLEKENWQLKIENEQLKLENQVAKRQFDIVCGAMQKASKRLRDGKGTPRAVLGHAVEELKKETERIGELNATPHKV</sequence>
<protein>
    <submittedName>
        <fullName evidence="2">Uncharacterized protein</fullName>
    </submittedName>
</protein>
<proteinExistence type="predicted"/>
<evidence type="ECO:0000313" key="3">
    <source>
        <dbReference type="Proteomes" id="UP001153069"/>
    </source>
</evidence>
<dbReference type="EMBL" id="CAICTM010000247">
    <property type="protein sequence ID" value="CAB9505943.1"/>
    <property type="molecule type" value="Genomic_DNA"/>
</dbReference>
<accession>A0A9N8H8Q9</accession>
<organism evidence="2 3">
    <name type="scientific">Seminavis robusta</name>
    <dbReference type="NCBI Taxonomy" id="568900"/>
    <lineage>
        <taxon>Eukaryota</taxon>
        <taxon>Sar</taxon>
        <taxon>Stramenopiles</taxon>
        <taxon>Ochrophyta</taxon>
        <taxon>Bacillariophyta</taxon>
        <taxon>Bacillariophyceae</taxon>
        <taxon>Bacillariophycidae</taxon>
        <taxon>Naviculales</taxon>
        <taxon>Naviculaceae</taxon>
        <taxon>Seminavis</taxon>
    </lineage>
</organism>
<evidence type="ECO:0000256" key="1">
    <source>
        <dbReference type="SAM" id="Coils"/>
    </source>
</evidence>
<keyword evidence="1" id="KW-0175">Coiled coil</keyword>
<keyword evidence="3" id="KW-1185">Reference proteome</keyword>
<name>A0A9N8H8Q9_9STRA</name>
<dbReference type="AlphaFoldDB" id="A0A9N8H8Q9"/>
<comment type="caution">
    <text evidence="2">The sequence shown here is derived from an EMBL/GenBank/DDBJ whole genome shotgun (WGS) entry which is preliminary data.</text>
</comment>
<dbReference type="Proteomes" id="UP001153069">
    <property type="component" value="Unassembled WGS sequence"/>
</dbReference>